<feature type="region of interest" description="Disordered" evidence="8">
    <location>
        <begin position="881"/>
        <end position="926"/>
    </location>
</feature>
<evidence type="ECO:0000256" key="7">
    <source>
        <dbReference type="SAM" id="Coils"/>
    </source>
</evidence>
<keyword evidence="2" id="KW-0132">Cell division</keyword>
<dbReference type="Pfam" id="PF02463">
    <property type="entry name" value="SMC_N"/>
    <property type="match status" value="1"/>
</dbReference>
<feature type="compositionally biased region" description="Polar residues" evidence="8">
    <location>
        <begin position="575"/>
        <end position="585"/>
    </location>
</feature>
<protein>
    <recommendedName>
        <fullName evidence="9">SMC hinge domain-containing protein</fullName>
    </recommendedName>
</protein>
<feature type="compositionally biased region" description="Polar residues" evidence="8">
    <location>
        <begin position="1"/>
        <end position="10"/>
    </location>
</feature>
<accession>A0A7S4EHS5</accession>
<dbReference type="GO" id="GO:0008278">
    <property type="term" value="C:cohesin complex"/>
    <property type="evidence" value="ECO:0007669"/>
    <property type="project" value="TreeGrafter"/>
</dbReference>
<evidence type="ECO:0000256" key="6">
    <source>
        <dbReference type="ARBA" id="ARBA00023306"/>
    </source>
</evidence>
<dbReference type="InterPro" id="IPR010935">
    <property type="entry name" value="SMC_hinge"/>
</dbReference>
<feature type="compositionally biased region" description="Basic and acidic residues" evidence="8">
    <location>
        <begin position="881"/>
        <end position="899"/>
    </location>
</feature>
<dbReference type="Gene3D" id="3.40.50.300">
    <property type="entry name" value="P-loop containing nucleotide triphosphate hydrolases"/>
    <property type="match status" value="1"/>
</dbReference>
<evidence type="ECO:0000256" key="1">
    <source>
        <dbReference type="ARBA" id="ARBA00004123"/>
    </source>
</evidence>
<feature type="region of interest" description="Disordered" evidence="8">
    <location>
        <begin position="470"/>
        <end position="541"/>
    </location>
</feature>
<dbReference type="PANTHER" id="PTHR18937">
    <property type="entry name" value="STRUCTURAL MAINTENANCE OF CHROMOSOMES SMC FAMILY MEMBER"/>
    <property type="match status" value="1"/>
</dbReference>
<name>A0A7S4EHS5_9STRA</name>
<dbReference type="GO" id="GO:0007062">
    <property type="term" value="P:sister chromatid cohesion"/>
    <property type="evidence" value="ECO:0007669"/>
    <property type="project" value="TreeGrafter"/>
</dbReference>
<evidence type="ECO:0000313" key="10">
    <source>
        <dbReference type="EMBL" id="CAE0714351.1"/>
    </source>
</evidence>
<feature type="region of interest" description="Disordered" evidence="8">
    <location>
        <begin position="569"/>
        <end position="628"/>
    </location>
</feature>
<dbReference type="Gene3D" id="3.30.70.1620">
    <property type="match status" value="1"/>
</dbReference>
<dbReference type="EMBL" id="HBIX01009289">
    <property type="protein sequence ID" value="CAE0714351.1"/>
    <property type="molecule type" value="Transcribed_RNA"/>
</dbReference>
<dbReference type="GO" id="GO:0051301">
    <property type="term" value="P:cell division"/>
    <property type="evidence" value="ECO:0007669"/>
    <property type="project" value="UniProtKB-KW"/>
</dbReference>
<dbReference type="GO" id="GO:0005524">
    <property type="term" value="F:ATP binding"/>
    <property type="evidence" value="ECO:0007669"/>
    <property type="project" value="InterPro"/>
</dbReference>
<dbReference type="Pfam" id="PF06470">
    <property type="entry name" value="SMC_hinge"/>
    <property type="match status" value="1"/>
</dbReference>
<keyword evidence="5" id="KW-0539">Nucleus</keyword>
<organism evidence="10">
    <name type="scientific">Pseudo-nitzschia australis</name>
    <dbReference type="NCBI Taxonomy" id="44445"/>
    <lineage>
        <taxon>Eukaryota</taxon>
        <taxon>Sar</taxon>
        <taxon>Stramenopiles</taxon>
        <taxon>Ochrophyta</taxon>
        <taxon>Bacillariophyta</taxon>
        <taxon>Bacillariophyceae</taxon>
        <taxon>Bacillariophycidae</taxon>
        <taxon>Bacillariales</taxon>
        <taxon>Bacillariaceae</taxon>
        <taxon>Pseudo-nitzschia</taxon>
    </lineage>
</organism>
<dbReference type="AlphaFoldDB" id="A0A7S4EHS5"/>
<evidence type="ECO:0000256" key="5">
    <source>
        <dbReference type="ARBA" id="ARBA00023242"/>
    </source>
</evidence>
<dbReference type="PANTHER" id="PTHR18937:SF12">
    <property type="entry name" value="STRUCTURAL MAINTENANCE OF CHROMOSOMES PROTEIN"/>
    <property type="match status" value="1"/>
</dbReference>
<feature type="region of interest" description="Disordered" evidence="8">
    <location>
        <begin position="1"/>
        <end position="76"/>
    </location>
</feature>
<dbReference type="InterPro" id="IPR003395">
    <property type="entry name" value="RecF/RecN/SMC_N"/>
</dbReference>
<feature type="compositionally biased region" description="Basic and acidic residues" evidence="8">
    <location>
        <begin position="475"/>
        <end position="503"/>
    </location>
</feature>
<dbReference type="Gene3D" id="1.20.1060.20">
    <property type="match status" value="1"/>
</dbReference>
<feature type="compositionally biased region" description="Polar residues" evidence="8">
    <location>
        <begin position="612"/>
        <end position="622"/>
    </location>
</feature>
<comment type="subcellular location">
    <subcellularLocation>
        <location evidence="1">Nucleus</location>
    </subcellularLocation>
</comment>
<dbReference type="GO" id="GO:0003677">
    <property type="term" value="F:DNA binding"/>
    <property type="evidence" value="ECO:0007669"/>
    <property type="project" value="TreeGrafter"/>
</dbReference>
<evidence type="ECO:0000256" key="4">
    <source>
        <dbReference type="ARBA" id="ARBA00023054"/>
    </source>
</evidence>
<evidence type="ECO:0000256" key="8">
    <source>
        <dbReference type="SAM" id="MobiDB-lite"/>
    </source>
</evidence>
<dbReference type="InterPro" id="IPR027417">
    <property type="entry name" value="P-loop_NTPase"/>
</dbReference>
<dbReference type="InterPro" id="IPR024704">
    <property type="entry name" value="SMC"/>
</dbReference>
<sequence>MQQVTRQIESTRAGAAEAQKQLQETQATKNTLVRDQKELQTRRDKIANSIKKTEVDRKAAQEELREANRQNEEANRRRGEIDLELEQINATLRDARDSRRKTRDEERLQDAIKALKLHFKGVYGRLVDLCRPTQRRYNLAVTVAAGKDMDALVVDTKATGIECIKYLRENRIGTATFLPLDSLQVPSRESTERIRARLAQDGRFRLAADVITSDSAIHKAVLYAVDNTVVCDNLDSARQLCFGNTHTRRGGQAGATIKAVTLEGAVISKAGTMTGGVTNEDSNKAGRWDDQAMGNLRQKKETLEAERNDLDRNQTTGRQSIGRSNRIEELRNNYDSLNNRAEYSKSDMEFTRKALAEKNTLLKSIARKIPQLEEKSSQLEEEIKKLDSEKEKAVNEVKAAKDEHLGPFLAATGLKDLEAYERATRETRDEFNKNKRLLVEHITQLEEQKSYESNRDLRKPIVAVEKRLKNHQKKLKDAKGRQEQLKKEGKAAKENLEEAEKTVIKAQETEQSTEEKSKNLQSEFKEAQKQRNAVSKSVASEESALEQLRGRLAEILQRARLEEVFLPVIGADGSPDNSGRTTRSGRQIGIEGSDDEDEEDEEELETQETDNRIPSATQYSQEDNPKVVADKNEAAKVDFDKLRADLKERLSDREITQVKKDFEEKRMKIDAEIEGIVPNMKAHEAFSTITEKLKGTDSDYQQAKEKSRKAAAEFLKIKKKRTKKFLDAFNHIDKALKTIYTDMTKSSKHPLGGNAYLTLDDTEEPFKGGMKFNAMPPMKRFRDMYQLSGGEKTVASLALLFAIHSFHPAPFFVMDEVDAALDNINLRKVCNYIQQRSQVDFQCIVISLKDMFYERSQSLVGICKDVGTNSSRTLTLDLTQYDKRKQEEEEKAAKGENAKRKAKSEGAGQVSRKRHAPDSPGTITTQ</sequence>
<evidence type="ECO:0000256" key="2">
    <source>
        <dbReference type="ARBA" id="ARBA00022618"/>
    </source>
</evidence>
<feature type="compositionally biased region" description="Polar residues" evidence="8">
    <location>
        <begin position="20"/>
        <end position="31"/>
    </location>
</feature>
<evidence type="ECO:0000259" key="9">
    <source>
        <dbReference type="SMART" id="SM00968"/>
    </source>
</evidence>
<dbReference type="PIRSF" id="PIRSF005719">
    <property type="entry name" value="SMC"/>
    <property type="match status" value="1"/>
</dbReference>
<feature type="domain" description="SMC hinge" evidence="9">
    <location>
        <begin position="120"/>
        <end position="241"/>
    </location>
</feature>
<dbReference type="SUPFAM" id="SSF75553">
    <property type="entry name" value="Smc hinge domain"/>
    <property type="match status" value="1"/>
</dbReference>
<gene>
    <name evidence="10" type="ORF">PAUS00366_LOCUS7103</name>
</gene>
<feature type="compositionally biased region" description="Basic and acidic residues" evidence="8">
    <location>
        <begin position="513"/>
        <end position="529"/>
    </location>
</feature>
<dbReference type="SUPFAM" id="SSF52540">
    <property type="entry name" value="P-loop containing nucleoside triphosphate hydrolases"/>
    <property type="match status" value="1"/>
</dbReference>
<dbReference type="InterPro" id="IPR036277">
    <property type="entry name" value="SMC_hinge_sf"/>
</dbReference>
<feature type="coiled-coil region" evidence="7">
    <location>
        <begin position="293"/>
        <end position="403"/>
    </location>
</feature>
<proteinExistence type="predicted"/>
<feature type="compositionally biased region" description="Acidic residues" evidence="8">
    <location>
        <begin position="592"/>
        <end position="608"/>
    </location>
</feature>
<keyword evidence="3" id="KW-0498">Mitosis</keyword>
<dbReference type="GO" id="GO:0016887">
    <property type="term" value="F:ATP hydrolysis activity"/>
    <property type="evidence" value="ECO:0007669"/>
    <property type="project" value="InterPro"/>
</dbReference>
<dbReference type="SMART" id="SM00968">
    <property type="entry name" value="SMC_hinge"/>
    <property type="match status" value="1"/>
</dbReference>
<keyword evidence="4 7" id="KW-0175">Coiled coil</keyword>
<feature type="compositionally biased region" description="Basic and acidic residues" evidence="8">
    <location>
        <begin position="32"/>
        <end position="76"/>
    </location>
</feature>
<keyword evidence="6" id="KW-0131">Cell cycle</keyword>
<evidence type="ECO:0000256" key="3">
    <source>
        <dbReference type="ARBA" id="ARBA00022776"/>
    </source>
</evidence>
<dbReference type="GO" id="GO:0005634">
    <property type="term" value="C:nucleus"/>
    <property type="evidence" value="ECO:0007669"/>
    <property type="project" value="UniProtKB-SubCell"/>
</dbReference>
<reference evidence="10" key="1">
    <citation type="submission" date="2021-01" db="EMBL/GenBank/DDBJ databases">
        <authorList>
            <person name="Corre E."/>
            <person name="Pelletier E."/>
            <person name="Niang G."/>
            <person name="Scheremetjew M."/>
            <person name="Finn R."/>
            <person name="Kale V."/>
            <person name="Holt S."/>
            <person name="Cochrane G."/>
            <person name="Meng A."/>
            <person name="Brown T."/>
            <person name="Cohen L."/>
        </authorList>
    </citation>
    <scope>NUCLEOTIDE SEQUENCE</scope>
    <source>
        <strain evidence="10">10249 10 AB</strain>
    </source>
</reference>